<dbReference type="KEGG" id="dosa:Os03g0648250"/>
<dbReference type="SMR" id="A0A0P0W0T2"/>
<keyword evidence="2 4" id="KW-0863">Zinc-finger</keyword>
<keyword evidence="5" id="KW-0812">Transmembrane</keyword>
<evidence type="ECO:0000313" key="7">
    <source>
        <dbReference type="EMBL" id="BAH92293.1"/>
    </source>
</evidence>
<reference evidence="7 8" key="1">
    <citation type="journal article" date="2005" name="Nature">
        <title>The map-based sequence of the rice genome.</title>
        <authorList>
            <consortium name="International rice genome sequencing project (IRGSP)"/>
            <person name="Matsumoto T."/>
            <person name="Wu J."/>
            <person name="Kanamori H."/>
            <person name="Katayose Y."/>
            <person name="Fujisawa M."/>
            <person name="Namiki N."/>
            <person name="Mizuno H."/>
            <person name="Yamamoto K."/>
            <person name="Antonio B.A."/>
            <person name="Baba T."/>
            <person name="Sakata K."/>
            <person name="Nagamura Y."/>
            <person name="Aoki H."/>
            <person name="Arikawa K."/>
            <person name="Arita K."/>
            <person name="Bito T."/>
            <person name="Chiden Y."/>
            <person name="Fujitsuka N."/>
            <person name="Fukunaka R."/>
            <person name="Hamada M."/>
            <person name="Harada C."/>
            <person name="Hayashi A."/>
            <person name="Hijishita S."/>
            <person name="Honda M."/>
            <person name="Hosokawa S."/>
            <person name="Ichikawa Y."/>
            <person name="Idonuma A."/>
            <person name="Iijima M."/>
            <person name="Ikeda M."/>
            <person name="Ikeno M."/>
            <person name="Ito K."/>
            <person name="Ito S."/>
            <person name="Ito T."/>
            <person name="Ito Y."/>
            <person name="Ito Y."/>
            <person name="Iwabuchi A."/>
            <person name="Kamiya K."/>
            <person name="Karasawa W."/>
            <person name="Kurita K."/>
            <person name="Katagiri S."/>
            <person name="Kikuta A."/>
            <person name="Kobayashi H."/>
            <person name="Kobayashi N."/>
            <person name="Machita K."/>
            <person name="Maehara T."/>
            <person name="Masukawa M."/>
            <person name="Mizubayashi T."/>
            <person name="Mukai Y."/>
            <person name="Nagasaki H."/>
            <person name="Nagata Y."/>
            <person name="Naito S."/>
            <person name="Nakashima M."/>
            <person name="Nakama Y."/>
            <person name="Nakamichi Y."/>
            <person name="Nakamura M."/>
            <person name="Meguro A."/>
            <person name="Negishi M."/>
            <person name="Ohta I."/>
            <person name="Ohta T."/>
            <person name="Okamoto M."/>
            <person name="Ono N."/>
            <person name="Saji S."/>
            <person name="Sakaguchi M."/>
            <person name="Sakai K."/>
            <person name="Shibata M."/>
            <person name="Shimokawa T."/>
            <person name="Song J."/>
            <person name="Takazaki Y."/>
            <person name="Terasawa K."/>
            <person name="Tsugane M."/>
            <person name="Tsuji K."/>
            <person name="Ueda S."/>
            <person name="Waki K."/>
            <person name="Yamagata H."/>
            <person name="Yamamoto M."/>
            <person name="Yamamoto S."/>
            <person name="Yamane H."/>
            <person name="Yoshiki S."/>
            <person name="Yoshihara R."/>
            <person name="Yukawa K."/>
            <person name="Zhong H."/>
            <person name="Yano M."/>
            <person name="Yuan Q."/>
            <person name="Ouyang S."/>
            <person name="Liu J."/>
            <person name="Jones K.M."/>
            <person name="Gansberger K."/>
            <person name="Moffat K."/>
            <person name="Hill J."/>
            <person name="Bera J."/>
            <person name="Fadrosh D."/>
            <person name="Jin S."/>
            <person name="Johri S."/>
            <person name="Kim M."/>
            <person name="Overton L."/>
            <person name="Reardon M."/>
            <person name="Tsitrin T."/>
            <person name="Vuong H."/>
            <person name="Weaver B."/>
            <person name="Ciecko A."/>
            <person name="Tallon L."/>
            <person name="Jackson J."/>
            <person name="Pai G."/>
            <person name="Aken S.V."/>
            <person name="Utterback T."/>
            <person name="Reidmuller S."/>
            <person name="Feldblyum T."/>
            <person name="Hsiao J."/>
            <person name="Zismann V."/>
            <person name="Iobst S."/>
            <person name="de Vazeille A.R."/>
            <person name="Buell C.R."/>
            <person name="Ying K."/>
            <person name="Li Y."/>
            <person name="Lu T."/>
            <person name="Huang Y."/>
            <person name="Zhao Q."/>
            <person name="Feng Q."/>
            <person name="Zhang L."/>
            <person name="Zhu J."/>
            <person name="Weng Q."/>
            <person name="Mu J."/>
            <person name="Lu Y."/>
            <person name="Fan D."/>
            <person name="Liu Y."/>
            <person name="Guan J."/>
            <person name="Zhang Y."/>
            <person name="Yu S."/>
            <person name="Liu X."/>
            <person name="Zhang Y."/>
            <person name="Hong G."/>
            <person name="Han B."/>
            <person name="Choisne N."/>
            <person name="Demange N."/>
            <person name="Orjeda G."/>
            <person name="Samain S."/>
            <person name="Cattolico L."/>
            <person name="Pelletier E."/>
            <person name="Couloux A."/>
            <person name="Segurens B."/>
            <person name="Wincker P."/>
            <person name="D'Hont A."/>
            <person name="Scarpelli C."/>
            <person name="Weissenbach J."/>
            <person name="Salanoubat M."/>
            <person name="Quetier F."/>
            <person name="Yu Y."/>
            <person name="Kim H.R."/>
            <person name="Rambo T."/>
            <person name="Currie J."/>
            <person name="Collura K."/>
            <person name="Luo M."/>
            <person name="Yang T."/>
            <person name="Ammiraju J.S.S."/>
            <person name="Engler F."/>
            <person name="Soderlund C."/>
            <person name="Wing R.A."/>
            <person name="Palmer L.E."/>
            <person name="de la Bastide M."/>
            <person name="Spiegel L."/>
            <person name="Nascimento L."/>
            <person name="Zutavern T."/>
            <person name="O'Shaughnessy A."/>
            <person name="Dike S."/>
            <person name="Dedhia N."/>
            <person name="Preston R."/>
            <person name="Balija V."/>
            <person name="McCombie W.R."/>
            <person name="Chow T."/>
            <person name="Chen H."/>
            <person name="Chung M."/>
            <person name="Chen C."/>
            <person name="Shaw J."/>
            <person name="Wu H."/>
            <person name="Hsiao K."/>
            <person name="Chao Y."/>
            <person name="Chu M."/>
            <person name="Cheng C."/>
            <person name="Hour A."/>
            <person name="Lee P."/>
            <person name="Lin S."/>
            <person name="Lin Y."/>
            <person name="Liou J."/>
            <person name="Liu S."/>
            <person name="Hsing Y."/>
            <person name="Raghuvanshi S."/>
            <person name="Mohanty A."/>
            <person name="Bharti A.K."/>
            <person name="Gaur A."/>
            <person name="Gupta V."/>
            <person name="Kumar D."/>
            <person name="Ravi V."/>
            <person name="Vij S."/>
            <person name="Kapur A."/>
            <person name="Khurana P."/>
            <person name="Khurana P."/>
            <person name="Khurana J.P."/>
            <person name="Tyagi A.K."/>
            <person name="Gaikwad K."/>
            <person name="Singh A."/>
            <person name="Dalal V."/>
            <person name="Srivastava S."/>
            <person name="Dixit A."/>
            <person name="Pal A.K."/>
            <person name="Ghazi I.A."/>
            <person name="Yadav M."/>
            <person name="Pandit A."/>
            <person name="Bhargava A."/>
            <person name="Sureshbabu K."/>
            <person name="Batra K."/>
            <person name="Sharma T.R."/>
            <person name="Mohapatra T."/>
            <person name="Singh N.K."/>
            <person name="Messing J."/>
            <person name="Nelson A.B."/>
            <person name="Fuks G."/>
            <person name="Kavchok S."/>
            <person name="Keizer G."/>
            <person name="Linton E."/>
            <person name="Llaca V."/>
            <person name="Song R."/>
            <person name="Tanyolac B."/>
            <person name="Young S."/>
            <person name="Ho-Il K."/>
            <person name="Hahn J.H."/>
            <person name="Sangsakoo G."/>
            <person name="Vanavichit A."/>
            <person name="de Mattos Luiz.A.T."/>
            <person name="Zimmer P.D."/>
            <person name="Malone G."/>
            <person name="Dellagostin O."/>
            <person name="de Oliveira A.C."/>
            <person name="Bevan M."/>
            <person name="Bancroft I."/>
            <person name="Minx P."/>
            <person name="Cordum H."/>
            <person name="Wilson R."/>
            <person name="Cheng Z."/>
            <person name="Jin W."/>
            <person name="Jiang J."/>
            <person name="Leong S.A."/>
            <person name="Iwama H."/>
            <person name="Gojobori T."/>
            <person name="Itoh T."/>
            <person name="Niimura Y."/>
            <person name="Fujii Y."/>
            <person name="Habara T."/>
            <person name="Sakai H."/>
            <person name="Sato Y."/>
            <person name="Wilson G."/>
            <person name="Kumar K."/>
            <person name="McCouch S."/>
            <person name="Juretic N."/>
            <person name="Hoen D."/>
            <person name="Wright S."/>
            <person name="Bruskiewich R."/>
            <person name="Bureau T."/>
            <person name="Miyao A."/>
            <person name="Hirochika H."/>
            <person name="Nishikawa T."/>
            <person name="Kadowaki K."/>
            <person name="Sugiura M."/>
            <person name="Burr B."/>
            <person name="Sasaki T."/>
        </authorList>
    </citation>
    <scope>NUCLEOTIDE SEQUENCE [LARGE SCALE GENOMIC DNA]</scope>
    <source>
        <strain evidence="8">cv. Nipponbare</strain>
    </source>
</reference>
<evidence type="ECO:0000256" key="4">
    <source>
        <dbReference type="PROSITE-ProRule" id="PRU01343"/>
    </source>
</evidence>
<evidence type="ECO:0000256" key="3">
    <source>
        <dbReference type="ARBA" id="ARBA00022833"/>
    </source>
</evidence>
<evidence type="ECO:0000256" key="5">
    <source>
        <dbReference type="SAM" id="Phobius"/>
    </source>
</evidence>
<dbReference type="GO" id="GO:0008270">
    <property type="term" value="F:zinc ion binding"/>
    <property type="evidence" value="ECO:0007669"/>
    <property type="project" value="UniProtKB-KW"/>
</dbReference>
<dbReference type="Proteomes" id="UP000000763">
    <property type="component" value="Chromosome 3"/>
</dbReference>
<keyword evidence="5" id="KW-1133">Transmembrane helix</keyword>
<name>A0A0P0W0T2_ORYSJ</name>
<keyword evidence="3" id="KW-0862">Zinc</keyword>
<keyword evidence="1" id="KW-0479">Metal-binding</keyword>
<organism evidence="7 8">
    <name type="scientific">Oryza sativa subsp. japonica</name>
    <name type="common">Rice</name>
    <dbReference type="NCBI Taxonomy" id="39947"/>
    <lineage>
        <taxon>Eukaryota</taxon>
        <taxon>Viridiplantae</taxon>
        <taxon>Streptophyta</taxon>
        <taxon>Embryophyta</taxon>
        <taxon>Tracheophyta</taxon>
        <taxon>Spermatophyta</taxon>
        <taxon>Magnoliopsida</taxon>
        <taxon>Liliopsida</taxon>
        <taxon>Poales</taxon>
        <taxon>Poaceae</taxon>
        <taxon>BOP clade</taxon>
        <taxon>Oryzoideae</taxon>
        <taxon>Oryzeae</taxon>
        <taxon>Oryzinae</taxon>
        <taxon>Oryza</taxon>
        <taxon>Oryza sativa</taxon>
    </lineage>
</organism>
<dbReference type="PANTHER" id="PTHR33680:SF1">
    <property type="entry name" value="OS05G0489500 PROTEIN"/>
    <property type="match status" value="1"/>
</dbReference>
<proteinExistence type="predicted"/>
<dbReference type="PROSITE" id="PS51999">
    <property type="entry name" value="ZF_GRF"/>
    <property type="match status" value="1"/>
</dbReference>
<feature type="domain" description="GRF-type" evidence="6">
    <location>
        <begin position="46"/>
        <end position="91"/>
    </location>
</feature>
<feature type="transmembrane region" description="Helical" evidence="5">
    <location>
        <begin position="159"/>
        <end position="182"/>
    </location>
</feature>
<dbReference type="OMA" id="FWEERYM"/>
<evidence type="ECO:0000256" key="2">
    <source>
        <dbReference type="ARBA" id="ARBA00022771"/>
    </source>
</evidence>
<evidence type="ECO:0000259" key="6">
    <source>
        <dbReference type="PROSITE" id="PS51999"/>
    </source>
</evidence>
<gene>
    <name evidence="7" type="ordered locus">Os03g0648250</name>
</gene>
<evidence type="ECO:0000256" key="1">
    <source>
        <dbReference type="ARBA" id="ARBA00022723"/>
    </source>
</evidence>
<dbReference type="InterPro" id="IPR010666">
    <property type="entry name" value="Znf_GRF"/>
</dbReference>
<dbReference type="AlphaFoldDB" id="A0A0P0W0T2"/>
<accession>A0A0P0W0T2</accession>
<evidence type="ECO:0000313" key="8">
    <source>
        <dbReference type="Proteomes" id="UP000000763"/>
    </source>
</evidence>
<dbReference type="EMBL" id="AP008209">
    <property type="protein sequence ID" value="BAH92293.1"/>
    <property type="molecule type" value="Genomic_DNA"/>
</dbReference>
<reference evidence="8" key="2">
    <citation type="journal article" date="2008" name="Nucleic Acids Res.">
        <title>The rice annotation project database (RAP-DB): 2008 update.</title>
        <authorList>
            <consortium name="The rice annotation project (RAP)"/>
        </authorList>
    </citation>
    <scope>GENOME REANNOTATION</scope>
    <source>
        <strain evidence="8">cv. Nipponbare</strain>
    </source>
</reference>
<dbReference type="PANTHER" id="PTHR33680">
    <property type="entry name" value="OS07G0190500 PROTEIN"/>
    <property type="match status" value="1"/>
</dbReference>
<dbReference type="Gramene" id="Os03t0648250-00">
    <property type="protein sequence ID" value="Os03t0648250-00"/>
    <property type="gene ID" value="Os03g0648250"/>
</dbReference>
<keyword evidence="5" id="KW-0472">Membrane</keyword>
<protein>
    <submittedName>
        <fullName evidence="7">Os03g0648250 protein</fullName>
    </submittedName>
</protein>
<sequence>MRGIQLVPFGVSRVKPFNLIGAMEGGSSSSSTNRRKGNGRLPLIKCPCCDCETIIRRAANTPENKGRIFYTCPCHQRDGIGCRFWYWEEQYEEYLINTGHLASRAVHIQSPCSAVRVQTNAMVQQGAQPYIENDAEQIAKQIKLLVRRMNLLIDIGRDIVALLRCVVAACVVVAVTNMYAFFRSG</sequence>